<feature type="domain" description="PNT" evidence="8">
    <location>
        <begin position="343"/>
        <end position="429"/>
    </location>
</feature>
<reference evidence="10" key="1">
    <citation type="submission" date="2025-08" db="UniProtKB">
        <authorList>
            <consortium name="RefSeq"/>
        </authorList>
    </citation>
    <scope>IDENTIFICATION</scope>
    <source>
        <tissue evidence="10">Gonads</tissue>
    </source>
</reference>
<dbReference type="KEGG" id="soy:115890999"/>
<dbReference type="GeneID" id="115890999"/>
<feature type="region of interest" description="Disordered" evidence="6">
    <location>
        <begin position="42"/>
        <end position="62"/>
    </location>
</feature>
<sequence length="651" mass="73255">MDEKKFEEHPKNVFVSEKQLYNNIVCENIIKEHSVPHEDILDRAENHPGSPKKQFEDEIPNSDQNFSDFLHSNLSKYTKRHLESYQSNLNHIEVPENDLGSPETLPIDKEPTLYKSFHDFKCGNTDTKTCKLYKEHSDKSVAHEDYCRTSNKPFQDNLFCSNFENPSNSGLKPLGIKEYSSPRPLLLHQSSLDSLTVQKTTSFSQFFQTKLPESSKIIKSDTGLGENLQKSSIFDDKDGLSTSLGDFFDPSSSQSSIFDGTESETYKTLRKSISKDSSDEISVFSPYKVISDETLDLILSGTERFLQIRSPECAETQLSGICEHENEDGAFEKQETSGPESGDVESDNEVDDEMVLVPSDPLEWHSTHIQSWLRWCSKTFSLKPPPDHEKFPQTGSELCELTRIQLEERSDQRTGTILAKYIAFLRHSVSGRSSSPLNVECKVFDKFDTDKDEPEKAAAAAVTAAATGSDPYQLLNAATQRLVAQGSGQIQLWQFLLELLGDSSNAGCIAWEGANGEFKLTDPDEVARRWGERKSKPNMNYDKLSRALRYYYDKNIMSKVHGKRYAYKFDFHGLMAACQAQAQGQGDMVASYKYQPHQSELGAALYPTAHGTGTRIPGILPPATQQQGLFPPPSYWPYSSGSFDPRGHHFN</sequence>
<dbReference type="InParanoid" id="A0A6J2YVD2"/>
<evidence type="ECO:0000256" key="5">
    <source>
        <dbReference type="RuleBase" id="RU004019"/>
    </source>
</evidence>
<evidence type="ECO:0000256" key="6">
    <source>
        <dbReference type="SAM" id="MobiDB-lite"/>
    </source>
</evidence>
<dbReference type="PROSITE" id="PS00345">
    <property type="entry name" value="ETS_DOMAIN_1"/>
    <property type="match status" value="1"/>
</dbReference>
<name>A0A6J2YVD2_SITOR</name>
<dbReference type="PRINTS" id="PR00454">
    <property type="entry name" value="ETSDOMAIN"/>
</dbReference>
<dbReference type="InterPro" id="IPR000418">
    <property type="entry name" value="Ets_dom"/>
</dbReference>
<evidence type="ECO:0000256" key="3">
    <source>
        <dbReference type="ARBA" id="ARBA00023125"/>
    </source>
</evidence>
<dbReference type="FunFam" id="1.10.10.10:FF:000039">
    <property type="entry name" value="Friend leukemia integration 1 transcription factor"/>
    <property type="match status" value="1"/>
</dbReference>
<accession>A0A6J2YVD2</accession>
<dbReference type="PANTHER" id="PTHR11849:SF304">
    <property type="entry name" value="DNA-BINDING PROTEIN D-ETS-3"/>
    <property type="match status" value="1"/>
</dbReference>
<comment type="subcellular location">
    <subcellularLocation>
        <location evidence="1 5">Nucleus</location>
    </subcellularLocation>
</comment>
<dbReference type="RefSeq" id="XP_030767242.1">
    <property type="nucleotide sequence ID" value="XM_030911382.1"/>
</dbReference>
<proteinExistence type="inferred from homology"/>
<evidence type="ECO:0000313" key="9">
    <source>
        <dbReference type="Proteomes" id="UP000504635"/>
    </source>
</evidence>
<keyword evidence="4 5" id="KW-0539">Nucleus</keyword>
<dbReference type="InterPro" id="IPR036390">
    <property type="entry name" value="WH_DNA-bd_sf"/>
</dbReference>
<dbReference type="AlphaFoldDB" id="A0A6J2YVD2"/>
<dbReference type="Proteomes" id="UP000504635">
    <property type="component" value="Unplaced"/>
</dbReference>
<dbReference type="OrthoDB" id="10067219at2759"/>
<dbReference type="Gene3D" id="1.10.150.50">
    <property type="entry name" value="Transcription Factor, Ets-1"/>
    <property type="match status" value="1"/>
</dbReference>
<protein>
    <submittedName>
        <fullName evidence="10">Uncharacterized protein LOC115890999</fullName>
    </submittedName>
</protein>
<evidence type="ECO:0000256" key="4">
    <source>
        <dbReference type="ARBA" id="ARBA00023242"/>
    </source>
</evidence>
<dbReference type="SMART" id="SM00413">
    <property type="entry name" value="ETS"/>
    <property type="match status" value="1"/>
</dbReference>
<dbReference type="PROSITE" id="PS51433">
    <property type="entry name" value="PNT"/>
    <property type="match status" value="1"/>
</dbReference>
<dbReference type="GO" id="GO:0030154">
    <property type="term" value="P:cell differentiation"/>
    <property type="evidence" value="ECO:0007669"/>
    <property type="project" value="TreeGrafter"/>
</dbReference>
<dbReference type="PROSITE" id="PS50061">
    <property type="entry name" value="ETS_DOMAIN_3"/>
    <property type="match status" value="1"/>
</dbReference>
<evidence type="ECO:0000259" key="7">
    <source>
        <dbReference type="PROSITE" id="PS50061"/>
    </source>
</evidence>
<dbReference type="InterPro" id="IPR036388">
    <property type="entry name" value="WH-like_DNA-bd_sf"/>
</dbReference>
<dbReference type="Pfam" id="PF02198">
    <property type="entry name" value="SAM_PNT"/>
    <property type="match status" value="1"/>
</dbReference>
<dbReference type="GO" id="GO:0005634">
    <property type="term" value="C:nucleus"/>
    <property type="evidence" value="ECO:0007669"/>
    <property type="project" value="UniProtKB-SubCell"/>
</dbReference>
<dbReference type="InterPro" id="IPR003118">
    <property type="entry name" value="Pointed_dom"/>
</dbReference>
<dbReference type="PANTHER" id="PTHR11849">
    <property type="entry name" value="ETS"/>
    <property type="match status" value="1"/>
</dbReference>
<dbReference type="Pfam" id="PF00178">
    <property type="entry name" value="Ets"/>
    <property type="match status" value="1"/>
</dbReference>
<comment type="similarity">
    <text evidence="2 5">Belongs to the ETS family.</text>
</comment>
<feature type="domain" description="ETS" evidence="7">
    <location>
        <begin position="490"/>
        <end position="570"/>
    </location>
</feature>
<evidence type="ECO:0000256" key="1">
    <source>
        <dbReference type="ARBA" id="ARBA00004123"/>
    </source>
</evidence>
<feature type="region of interest" description="Disordered" evidence="6">
    <location>
        <begin position="326"/>
        <end position="348"/>
    </location>
</feature>
<dbReference type="SUPFAM" id="SSF47769">
    <property type="entry name" value="SAM/Pointed domain"/>
    <property type="match status" value="1"/>
</dbReference>
<keyword evidence="9" id="KW-1185">Reference proteome</keyword>
<evidence type="ECO:0000313" key="10">
    <source>
        <dbReference type="RefSeq" id="XP_030767242.1"/>
    </source>
</evidence>
<dbReference type="PROSITE" id="PS00346">
    <property type="entry name" value="ETS_DOMAIN_2"/>
    <property type="match status" value="1"/>
</dbReference>
<keyword evidence="3 5" id="KW-0238">DNA-binding</keyword>
<dbReference type="GO" id="GO:0043565">
    <property type="term" value="F:sequence-specific DNA binding"/>
    <property type="evidence" value="ECO:0007669"/>
    <property type="project" value="InterPro"/>
</dbReference>
<evidence type="ECO:0000259" key="8">
    <source>
        <dbReference type="PROSITE" id="PS51433"/>
    </source>
</evidence>
<dbReference type="GO" id="GO:0000981">
    <property type="term" value="F:DNA-binding transcription factor activity, RNA polymerase II-specific"/>
    <property type="evidence" value="ECO:0007669"/>
    <property type="project" value="TreeGrafter"/>
</dbReference>
<dbReference type="Gene3D" id="1.10.10.10">
    <property type="entry name" value="Winged helix-like DNA-binding domain superfamily/Winged helix DNA-binding domain"/>
    <property type="match status" value="1"/>
</dbReference>
<gene>
    <name evidence="10" type="primary">LOC115890999</name>
</gene>
<organism evidence="9 10">
    <name type="scientific">Sitophilus oryzae</name>
    <name type="common">Rice weevil</name>
    <name type="synonym">Curculio oryzae</name>
    <dbReference type="NCBI Taxonomy" id="7048"/>
    <lineage>
        <taxon>Eukaryota</taxon>
        <taxon>Metazoa</taxon>
        <taxon>Ecdysozoa</taxon>
        <taxon>Arthropoda</taxon>
        <taxon>Hexapoda</taxon>
        <taxon>Insecta</taxon>
        <taxon>Pterygota</taxon>
        <taxon>Neoptera</taxon>
        <taxon>Endopterygota</taxon>
        <taxon>Coleoptera</taxon>
        <taxon>Polyphaga</taxon>
        <taxon>Cucujiformia</taxon>
        <taxon>Curculionidae</taxon>
        <taxon>Dryophthorinae</taxon>
        <taxon>Sitophilus</taxon>
    </lineage>
</organism>
<dbReference type="SMART" id="SM00251">
    <property type="entry name" value="SAM_PNT"/>
    <property type="match status" value="1"/>
</dbReference>
<evidence type="ECO:0000256" key="2">
    <source>
        <dbReference type="ARBA" id="ARBA00005562"/>
    </source>
</evidence>
<dbReference type="CDD" id="cd08203">
    <property type="entry name" value="SAM_PNT"/>
    <property type="match status" value="1"/>
</dbReference>
<dbReference type="InterPro" id="IPR046328">
    <property type="entry name" value="ETS_fam"/>
</dbReference>
<dbReference type="SUPFAM" id="SSF46785">
    <property type="entry name" value="Winged helix' DNA-binding domain"/>
    <property type="match status" value="1"/>
</dbReference>
<dbReference type="InterPro" id="IPR013761">
    <property type="entry name" value="SAM/pointed_sf"/>
</dbReference>